<gene>
    <name evidence="2" type="ORF">DV706_21160</name>
</gene>
<geneLocation type="plasmid" evidence="2 3">
    <name>unnamed4</name>
</geneLocation>
<protein>
    <recommendedName>
        <fullName evidence="1">Bacterioopsin transcriptional activator GAF and HTH associated domain-containing protein</fullName>
    </recommendedName>
</protein>
<dbReference type="AlphaFoldDB" id="A0A4D6HSR8"/>
<dbReference type="InterPro" id="IPR031803">
    <property type="entry name" value="BAT_GAF/HTH-assoc"/>
</dbReference>
<name>A0A4D6HSR8_9EURY</name>
<evidence type="ECO:0000259" key="1">
    <source>
        <dbReference type="Pfam" id="PF15915"/>
    </source>
</evidence>
<accession>A0A4D6HSR8</accession>
<proteinExistence type="predicted"/>
<dbReference type="EMBL" id="CP031309">
    <property type="protein sequence ID" value="QCC57034.1"/>
    <property type="molecule type" value="Genomic_DNA"/>
</dbReference>
<feature type="domain" description="Bacterioopsin transcriptional activator GAF and HTH associated" evidence="1">
    <location>
        <begin position="22"/>
        <end position="118"/>
    </location>
</feature>
<organism evidence="2 3">
    <name type="scientific">Natronorubrum bangense</name>
    <dbReference type="NCBI Taxonomy" id="61858"/>
    <lineage>
        <taxon>Archaea</taxon>
        <taxon>Methanobacteriati</taxon>
        <taxon>Methanobacteriota</taxon>
        <taxon>Stenosarchaea group</taxon>
        <taxon>Halobacteria</taxon>
        <taxon>Halobacteriales</taxon>
        <taxon>Natrialbaceae</taxon>
        <taxon>Natronorubrum</taxon>
    </lineage>
</organism>
<dbReference type="Pfam" id="PF15915">
    <property type="entry name" value="BAT"/>
    <property type="match status" value="1"/>
</dbReference>
<dbReference type="GeneID" id="96090367"/>
<dbReference type="KEGG" id="nbg:DV706_21160"/>
<keyword evidence="2" id="KW-0614">Plasmid</keyword>
<dbReference type="RefSeq" id="WP_083902026.1">
    <property type="nucleotide sequence ID" value="NZ_CP031309.1"/>
</dbReference>
<sequence>MSTATLAISRTKSSRRIRSMKPRLFFITSEEDADTVFKNHVSVRNHDLSNESGDRCRFETMVAGVATASKYGRHGVHPRSIGTIETGLETVADGSQVGDMPVFVETLADQHQASNLSANVAASGD</sequence>
<dbReference type="Proteomes" id="UP000296822">
    <property type="component" value="Plasmid unnamed4"/>
</dbReference>
<reference evidence="2 3" key="1">
    <citation type="journal article" date="2019" name="Nat. Commun.">
        <title>A new type of DNA phosphorothioation-based antiviral system in archaea.</title>
        <authorList>
            <person name="Xiong L."/>
            <person name="Liu S."/>
            <person name="Chen S."/>
            <person name="Xiao Y."/>
            <person name="Zhu B."/>
            <person name="Gao Y."/>
            <person name="Zhang Y."/>
            <person name="Chen B."/>
            <person name="Luo J."/>
            <person name="Deng Z."/>
            <person name="Chen X."/>
            <person name="Wang L."/>
            <person name="Chen S."/>
        </authorList>
    </citation>
    <scope>NUCLEOTIDE SEQUENCE [LARGE SCALE GENOMIC DNA]</scope>
    <source>
        <strain evidence="2 3">JCM 10635</strain>
        <plasmid evidence="2 3">unnamed4</plasmid>
    </source>
</reference>
<evidence type="ECO:0000313" key="3">
    <source>
        <dbReference type="Proteomes" id="UP000296822"/>
    </source>
</evidence>
<evidence type="ECO:0000313" key="2">
    <source>
        <dbReference type="EMBL" id="QCC57034.1"/>
    </source>
</evidence>